<sequence length="158" mass="18816">MGAWGIKNFENDTACDWLVDFENNSDIKILEDIFNQILEEKEFIDDEESFITLAFLELIAIKFKLIETELEVNIHFTLSYGLIEKVLLASEKIVFFEDHSELRELWIESDDYEQWKNYQLFLIKSVRDYSSNHNIQSSKETLFSKDTNFRLPPDWNKS</sequence>
<accession>A0A4R2HGF3</accession>
<reference evidence="1" key="4">
    <citation type="submission" date="2024-05" db="EMBL/GenBank/DDBJ databases">
        <authorList>
            <person name="Sun Q."/>
            <person name="Zhou Y."/>
        </authorList>
    </citation>
    <scope>NUCLEOTIDE SEQUENCE</scope>
    <source>
        <strain evidence="1">CGMCC 1.15644</strain>
    </source>
</reference>
<keyword evidence="4" id="KW-1185">Reference proteome</keyword>
<evidence type="ECO:0000313" key="3">
    <source>
        <dbReference type="Proteomes" id="UP000295684"/>
    </source>
</evidence>
<gene>
    <name evidence="2" type="ORF">EV200_104448</name>
    <name evidence="1" type="ORF">GCM10011413_09760</name>
</gene>
<name>A0A4R2HGF3_9SPHI</name>
<comment type="caution">
    <text evidence="2">The sequence shown here is derived from an EMBL/GenBank/DDBJ whole genome shotgun (WGS) entry which is preliminary data.</text>
</comment>
<evidence type="ECO:0000313" key="4">
    <source>
        <dbReference type="Proteomes" id="UP000622648"/>
    </source>
</evidence>
<organism evidence="2 3">
    <name type="scientific">Pedobacter psychrotolerans</name>
    <dbReference type="NCBI Taxonomy" id="1843235"/>
    <lineage>
        <taxon>Bacteria</taxon>
        <taxon>Pseudomonadati</taxon>
        <taxon>Bacteroidota</taxon>
        <taxon>Sphingobacteriia</taxon>
        <taxon>Sphingobacteriales</taxon>
        <taxon>Sphingobacteriaceae</taxon>
        <taxon>Pedobacter</taxon>
    </lineage>
</organism>
<reference evidence="4" key="2">
    <citation type="journal article" date="2019" name="Int. J. Syst. Evol. Microbiol.">
        <title>The Global Catalogue of Microorganisms (GCM) 10K type strain sequencing project: providing services to taxonomists for standard genome sequencing and annotation.</title>
        <authorList>
            <consortium name="The Broad Institute Genomics Platform"/>
            <consortium name="The Broad Institute Genome Sequencing Center for Infectious Disease"/>
            <person name="Wu L."/>
            <person name="Ma J."/>
        </authorList>
    </citation>
    <scope>NUCLEOTIDE SEQUENCE [LARGE SCALE GENOMIC DNA]</scope>
    <source>
        <strain evidence="4">CGMCC 1.15644</strain>
    </source>
</reference>
<dbReference type="Proteomes" id="UP000295684">
    <property type="component" value="Unassembled WGS sequence"/>
</dbReference>
<reference evidence="2 3" key="3">
    <citation type="submission" date="2019-03" db="EMBL/GenBank/DDBJ databases">
        <title>Genomic Encyclopedia of Type Strains, Phase IV (KMG-IV): sequencing the most valuable type-strain genomes for metagenomic binning, comparative biology and taxonomic classification.</title>
        <authorList>
            <person name="Goeker M."/>
        </authorList>
    </citation>
    <scope>NUCLEOTIDE SEQUENCE [LARGE SCALE GENOMIC DNA]</scope>
    <source>
        <strain evidence="2 3">DSM 103236</strain>
    </source>
</reference>
<evidence type="ECO:0000313" key="2">
    <source>
        <dbReference type="EMBL" id="TCO25410.1"/>
    </source>
</evidence>
<dbReference type="Proteomes" id="UP000622648">
    <property type="component" value="Unassembled WGS sequence"/>
</dbReference>
<dbReference type="Pfam" id="PF14078">
    <property type="entry name" value="DUF4259"/>
    <property type="match status" value="1"/>
</dbReference>
<dbReference type="AlphaFoldDB" id="A0A4R2HGF3"/>
<reference evidence="1" key="1">
    <citation type="journal article" date="2014" name="Int. J. Syst. Evol. Microbiol.">
        <title>Complete genome of a new Firmicutes species belonging to the dominant human colonic microbiota ('Ruminococcus bicirculans') reveals two chromosomes and a selective capacity to utilize plant glucans.</title>
        <authorList>
            <consortium name="NISC Comparative Sequencing Program"/>
            <person name="Wegmann U."/>
            <person name="Louis P."/>
            <person name="Goesmann A."/>
            <person name="Henrissat B."/>
            <person name="Duncan S.H."/>
            <person name="Flint H.J."/>
        </authorList>
    </citation>
    <scope>NUCLEOTIDE SEQUENCE</scope>
    <source>
        <strain evidence="1">CGMCC 1.15644</strain>
    </source>
</reference>
<protein>
    <submittedName>
        <fullName evidence="2">Uncharacterized protein DUF4259</fullName>
    </submittedName>
</protein>
<evidence type="ECO:0000313" key="1">
    <source>
        <dbReference type="EMBL" id="GGE45635.1"/>
    </source>
</evidence>
<dbReference type="OrthoDB" id="191350at2"/>
<dbReference type="EMBL" id="BMJO01000002">
    <property type="protein sequence ID" value="GGE45635.1"/>
    <property type="molecule type" value="Genomic_DNA"/>
</dbReference>
<dbReference type="InterPro" id="IPR025355">
    <property type="entry name" value="DUF4259"/>
</dbReference>
<proteinExistence type="predicted"/>
<dbReference type="RefSeq" id="WP_132533122.1">
    <property type="nucleotide sequence ID" value="NZ_BMJO01000002.1"/>
</dbReference>
<dbReference type="EMBL" id="SLWO01000004">
    <property type="protein sequence ID" value="TCO25410.1"/>
    <property type="molecule type" value="Genomic_DNA"/>
</dbReference>